<dbReference type="EMBL" id="BGZN01000003">
    <property type="protein sequence ID" value="GBR72908.1"/>
    <property type="molecule type" value="Genomic_DNA"/>
</dbReference>
<dbReference type="Gene3D" id="2.40.160.60">
    <property type="entry name" value="Outer membrane protein transport protein (OMPP1/FadL/TodX)"/>
    <property type="match status" value="1"/>
</dbReference>
<evidence type="ECO:0000256" key="1">
    <source>
        <dbReference type="SAM" id="SignalP"/>
    </source>
</evidence>
<evidence type="ECO:0000313" key="2">
    <source>
        <dbReference type="EMBL" id="GBR72908.1"/>
    </source>
</evidence>
<dbReference type="Proteomes" id="UP000269352">
    <property type="component" value="Unassembled WGS sequence"/>
</dbReference>
<accession>A0A388TB13</accession>
<evidence type="ECO:0000313" key="3">
    <source>
        <dbReference type="Proteomes" id="UP000269352"/>
    </source>
</evidence>
<name>A0A388TB13_TERA1</name>
<protein>
    <submittedName>
        <fullName evidence="2">Outer membrane OMPP1/FadL/TodX transport protein</fullName>
    </submittedName>
</protein>
<sequence>MRKILIWSLLIALLPAAEYFSESTGAAFLDNGLAARSDALGRAFAAVADDLDAFYYNPAGYGLQNKRRVNSLFAKNRNIENVYYLGYGQKLGRGYGALNIYSSGIDGIPLTTYEYNAEYAHGETVDSGETFTYGAQALVFSYGETLRWDWLTAPTELGPASLYWGVNLKILRQNLYENSASGFGLDAGLLYKNGPLAFGWSVIDLLEPRLVWDTDSKTVDTVLRKQRFGLAYRILPALLASGEIILQANDILTGFGAEYFLFGDILAARGGVYTGNYALGLGLHYAGLTLDYAYLMPQEALVDSTHKISLGCVF</sequence>
<organism evidence="2 3">
    <name type="scientific">Termititenax aidoneus</name>
    <dbReference type="NCBI Taxonomy" id="2218524"/>
    <lineage>
        <taxon>Bacteria</taxon>
        <taxon>Bacillati</taxon>
        <taxon>Candidatus Margulisiibacteriota</taxon>
        <taxon>Candidatus Termititenacia</taxon>
        <taxon>Candidatus Termititenacales</taxon>
        <taxon>Candidatus Termititenacaceae</taxon>
        <taxon>Candidatus Termititenax</taxon>
    </lineage>
</organism>
<dbReference type="AlphaFoldDB" id="A0A388TB13"/>
<reference evidence="2 3" key="1">
    <citation type="journal article" date="2019" name="ISME J.">
        <title>Genome analyses of uncultured TG2/ZB3 bacteria in 'Margulisbacteria' specifically attached to ectosymbiotic spirochetes of protists in the termite gut.</title>
        <authorList>
            <person name="Utami Y.D."/>
            <person name="Kuwahara H."/>
            <person name="Igai K."/>
            <person name="Murakami T."/>
            <person name="Sugaya K."/>
            <person name="Morikawa T."/>
            <person name="Nagura Y."/>
            <person name="Yuki M."/>
            <person name="Deevong P."/>
            <person name="Inoue T."/>
            <person name="Kihara K."/>
            <person name="Lo N."/>
            <person name="Yamada A."/>
            <person name="Ohkuma M."/>
            <person name="Hongoh Y."/>
        </authorList>
    </citation>
    <scope>NUCLEOTIDE SEQUENCE [LARGE SCALE GENOMIC DNA]</scope>
    <source>
        <strain evidence="2">NkOx7-01</strain>
    </source>
</reference>
<gene>
    <name evidence="2" type="ORF">NO1_0365</name>
</gene>
<keyword evidence="3" id="KW-1185">Reference proteome</keyword>
<comment type="caution">
    <text evidence="2">The sequence shown here is derived from an EMBL/GenBank/DDBJ whole genome shotgun (WGS) entry which is preliminary data.</text>
</comment>
<keyword evidence="1" id="KW-0732">Signal</keyword>
<proteinExistence type="predicted"/>
<feature type="chain" id="PRO_5017430956" evidence="1">
    <location>
        <begin position="20"/>
        <end position="314"/>
    </location>
</feature>
<feature type="signal peptide" evidence="1">
    <location>
        <begin position="1"/>
        <end position="19"/>
    </location>
</feature>